<accession>A0ACB9H7M6</accession>
<reference evidence="2" key="1">
    <citation type="journal article" date="2022" name="Mol. Ecol. Resour.">
        <title>The genomes of chicory, endive, great burdock and yacon provide insights into Asteraceae palaeo-polyploidization history and plant inulin production.</title>
        <authorList>
            <person name="Fan W."/>
            <person name="Wang S."/>
            <person name="Wang H."/>
            <person name="Wang A."/>
            <person name="Jiang F."/>
            <person name="Liu H."/>
            <person name="Zhao H."/>
            <person name="Xu D."/>
            <person name="Zhang Y."/>
        </authorList>
    </citation>
    <scope>NUCLEOTIDE SEQUENCE [LARGE SCALE GENOMIC DNA]</scope>
    <source>
        <strain evidence="2">cv. Punajuju</strain>
    </source>
</reference>
<reference evidence="1 2" key="2">
    <citation type="journal article" date="2022" name="Mol. Ecol. Resour.">
        <title>The genomes of chicory, endive, great burdock and yacon provide insights into Asteraceae paleo-polyploidization history and plant inulin production.</title>
        <authorList>
            <person name="Fan W."/>
            <person name="Wang S."/>
            <person name="Wang H."/>
            <person name="Wang A."/>
            <person name="Jiang F."/>
            <person name="Liu H."/>
            <person name="Zhao H."/>
            <person name="Xu D."/>
            <person name="Zhang Y."/>
        </authorList>
    </citation>
    <scope>NUCLEOTIDE SEQUENCE [LARGE SCALE GENOMIC DNA]</scope>
    <source>
        <strain evidence="2">cv. Punajuju</strain>
        <tissue evidence="1">Leaves</tissue>
    </source>
</reference>
<evidence type="ECO:0000313" key="1">
    <source>
        <dbReference type="EMBL" id="KAI3791704.1"/>
    </source>
</evidence>
<keyword evidence="2" id="KW-1185">Reference proteome</keyword>
<organism evidence="1 2">
    <name type="scientific">Cichorium intybus</name>
    <name type="common">Chicory</name>
    <dbReference type="NCBI Taxonomy" id="13427"/>
    <lineage>
        <taxon>Eukaryota</taxon>
        <taxon>Viridiplantae</taxon>
        <taxon>Streptophyta</taxon>
        <taxon>Embryophyta</taxon>
        <taxon>Tracheophyta</taxon>
        <taxon>Spermatophyta</taxon>
        <taxon>Magnoliopsida</taxon>
        <taxon>eudicotyledons</taxon>
        <taxon>Gunneridae</taxon>
        <taxon>Pentapetalae</taxon>
        <taxon>asterids</taxon>
        <taxon>campanulids</taxon>
        <taxon>Asterales</taxon>
        <taxon>Asteraceae</taxon>
        <taxon>Cichorioideae</taxon>
        <taxon>Cichorieae</taxon>
        <taxon>Cichoriinae</taxon>
        <taxon>Cichorium</taxon>
    </lineage>
</organism>
<dbReference type="Proteomes" id="UP001055811">
    <property type="component" value="Linkage Group LG01"/>
</dbReference>
<comment type="caution">
    <text evidence="1">The sequence shown here is derived from an EMBL/GenBank/DDBJ whole genome shotgun (WGS) entry which is preliminary data.</text>
</comment>
<name>A0ACB9H7M6_CICIN</name>
<evidence type="ECO:0000313" key="2">
    <source>
        <dbReference type="Proteomes" id="UP001055811"/>
    </source>
</evidence>
<gene>
    <name evidence="1" type="ORF">L2E82_05565</name>
</gene>
<dbReference type="EMBL" id="CM042009">
    <property type="protein sequence ID" value="KAI3791704.1"/>
    <property type="molecule type" value="Genomic_DNA"/>
</dbReference>
<protein>
    <submittedName>
        <fullName evidence="1">Uncharacterized protein</fullName>
    </submittedName>
</protein>
<proteinExistence type="predicted"/>
<sequence length="751" mass="85674">MFNSGCTAEGSLNNSKFNDPMPWIGIYVAVASLICAVAMAMDAMHGFKYKKFWFPCKFFTLNATTLTIIAIAIKFSVDLNAAMPRGQDQLAKVSSSAFICMVMGNLLPSLGTMEDTELVMNIIALGILVITAITNICIQMGTGVIFEFWIEHAFIMLLMLILLAILCSLTLGIPTTKYYLNITYEKKAREANKKCFTQRNLPTAERLSRDLVKYWMMAYTSSPQFVIGRSAPCSASGSFCLFNMLILAESILKTHFMPWSFRFCSGDSDYKWSTTLVLISQTVAVAVGTISPAFRWFMTINFRCPRKAKSACVREFVVERYWIKRLLIWQVQPLDLKICNRSCRKLVHGAKFHLFGLCIRIQSGVVFSCKMIRYVSIFFVGRFLRLHRFIRGDNSVSSNDSEMDFRHNSNMDLSRYVIYLDGEDGLVDLMMENNRDATAHWIRMGENEQPRNLIKLLEHSNSSSAFTGVQEFDSDQVPSLGSREPPNCWALPIVTLTSIAVAISNIQEERIQQLVGGVDEGLKYVNEIENHLDNRKDLKNVRKAAEIVWSGVELYNKWLGVDLRKLAHEREPGCKTEIIKLLSDISKEKFKEFSDTDMMYMNECWKEVPSRWPIRVLAANSMYRICETLLLEKQQQTSERIFEKIYSMICNILTAALTNLQYVITSKCHQCKIEEREQSIRSAVLLFGKTKKILQVIDGKRLEGSDHGKLIHMDDWHLVSKEMDPLWSMSSSSRDQETVASSQSDLYISIE</sequence>